<gene>
    <name evidence="2" type="ORF">SAMN05421547_101401</name>
</gene>
<sequence length="263" mass="28067">MALPLDHIVIAVQDLEAAVADYRALGFQVVIGGRHPGRTSHNALIVFADGAYLEIIAWTAPAPEERWYRTLRDHGEGLVDFALLPQSTSQALAEARGRGLDTLVGPVDGGRVRPDGAQLLWQTARHATPDLPFLCGDVTPRALRVPEGSVREHPNGALGVASLTVAVHDLDASLDRYRALLGPGLPLEKLDNQGARLALPGFDLLLQGAQALTACDALRQRLATRGEGPCTLTLRQRPGAPAQPLDLAASHGVDMRWHGGNTL</sequence>
<evidence type="ECO:0000313" key="3">
    <source>
        <dbReference type="Proteomes" id="UP000183417"/>
    </source>
</evidence>
<reference evidence="2 3" key="1">
    <citation type="submission" date="2016-10" db="EMBL/GenBank/DDBJ databases">
        <authorList>
            <person name="de Groot N.N."/>
        </authorList>
    </citation>
    <scope>NUCLEOTIDE SEQUENCE [LARGE SCALE GENOMIC DNA]</scope>
    <source>
        <strain evidence="2 3">LMG 24775</strain>
    </source>
</reference>
<dbReference type="Gene3D" id="3.10.180.10">
    <property type="entry name" value="2,3-Dihydroxybiphenyl 1,2-Dioxygenase, domain 1"/>
    <property type="match status" value="1"/>
</dbReference>
<proteinExistence type="predicted"/>
<dbReference type="GeneID" id="94695210"/>
<evidence type="ECO:0000313" key="2">
    <source>
        <dbReference type="EMBL" id="SDX83226.1"/>
    </source>
</evidence>
<dbReference type="PANTHER" id="PTHR40265:SF1">
    <property type="entry name" value="GLYOXALASE-LIKE DOMAIN-CONTAINING PROTEIN"/>
    <property type="match status" value="1"/>
</dbReference>
<protein>
    <submittedName>
        <fullName evidence="2">Glyoxalase-like domain-containing protein</fullName>
    </submittedName>
</protein>
<dbReference type="SUPFAM" id="SSF54593">
    <property type="entry name" value="Glyoxalase/Bleomycin resistance protein/Dihydroxybiphenyl dioxygenase"/>
    <property type="match status" value="1"/>
</dbReference>
<dbReference type="AlphaFoldDB" id="A0A1H3EWW4"/>
<dbReference type="InterPro" id="IPR029068">
    <property type="entry name" value="Glyas_Bleomycin-R_OHBP_Dase"/>
</dbReference>
<dbReference type="RefSeq" id="WP_074920809.1">
    <property type="nucleotide sequence ID" value="NZ_CP141274.1"/>
</dbReference>
<dbReference type="EMBL" id="FNPE01000001">
    <property type="protein sequence ID" value="SDX83226.1"/>
    <property type="molecule type" value="Genomic_DNA"/>
</dbReference>
<evidence type="ECO:0000259" key="1">
    <source>
        <dbReference type="Pfam" id="PF13468"/>
    </source>
</evidence>
<name>A0A1H3EWW4_9BURK</name>
<feature type="domain" description="Glyoxalase-like" evidence="1">
    <location>
        <begin position="5"/>
        <end position="180"/>
    </location>
</feature>
<dbReference type="Pfam" id="PF13468">
    <property type="entry name" value="Glyoxalase_3"/>
    <property type="match status" value="1"/>
</dbReference>
<dbReference type="PANTHER" id="PTHR40265">
    <property type="entry name" value="BLL2707 PROTEIN"/>
    <property type="match status" value="1"/>
</dbReference>
<dbReference type="InterPro" id="IPR025870">
    <property type="entry name" value="Glyoxalase-like_dom"/>
</dbReference>
<dbReference type="Proteomes" id="UP000183417">
    <property type="component" value="Unassembled WGS sequence"/>
</dbReference>
<organism evidence="2 3">
    <name type="scientific">Delftia lacustris</name>
    <dbReference type="NCBI Taxonomy" id="558537"/>
    <lineage>
        <taxon>Bacteria</taxon>
        <taxon>Pseudomonadati</taxon>
        <taxon>Pseudomonadota</taxon>
        <taxon>Betaproteobacteria</taxon>
        <taxon>Burkholderiales</taxon>
        <taxon>Comamonadaceae</taxon>
        <taxon>Delftia</taxon>
    </lineage>
</organism>
<accession>A0A1H3EWW4</accession>